<evidence type="ECO:0000313" key="4">
    <source>
        <dbReference type="Proteomes" id="UP001460270"/>
    </source>
</evidence>
<dbReference type="AlphaFoldDB" id="A0AAW0MP94"/>
<feature type="region of interest" description="Disordered" evidence="1">
    <location>
        <begin position="29"/>
        <end position="54"/>
    </location>
</feature>
<evidence type="ECO:0000256" key="1">
    <source>
        <dbReference type="SAM" id="MobiDB-lite"/>
    </source>
</evidence>
<proteinExistence type="predicted"/>
<comment type="caution">
    <text evidence="3">The sequence shown here is derived from an EMBL/GenBank/DDBJ whole genome shotgun (WGS) entry which is preliminary data.</text>
</comment>
<reference evidence="4" key="1">
    <citation type="submission" date="2024-04" db="EMBL/GenBank/DDBJ databases">
        <title>Salinicola lusitanus LLJ914,a marine bacterium isolated from the Okinawa Trough.</title>
        <authorList>
            <person name="Li J."/>
        </authorList>
    </citation>
    <scope>NUCLEOTIDE SEQUENCE [LARGE SCALE GENOMIC DNA]</scope>
</reference>
<evidence type="ECO:0000313" key="3">
    <source>
        <dbReference type="EMBL" id="KAK7882548.1"/>
    </source>
</evidence>
<dbReference type="EMBL" id="JBBPFD010000021">
    <property type="protein sequence ID" value="KAK7882548.1"/>
    <property type="molecule type" value="Genomic_DNA"/>
</dbReference>
<gene>
    <name evidence="3" type="ORF">WMY93_028722</name>
</gene>
<evidence type="ECO:0000256" key="2">
    <source>
        <dbReference type="SAM" id="Phobius"/>
    </source>
</evidence>
<keyword evidence="2" id="KW-0812">Transmembrane</keyword>
<dbReference type="Proteomes" id="UP001460270">
    <property type="component" value="Unassembled WGS sequence"/>
</dbReference>
<feature type="transmembrane region" description="Helical" evidence="2">
    <location>
        <begin position="61"/>
        <end position="82"/>
    </location>
</feature>
<keyword evidence="2" id="KW-1133">Transmembrane helix</keyword>
<name>A0AAW0MP94_9GOBI</name>
<feature type="region of interest" description="Disordered" evidence="1">
    <location>
        <begin position="93"/>
        <end position="121"/>
    </location>
</feature>
<keyword evidence="2" id="KW-0472">Membrane</keyword>
<accession>A0AAW0MP94</accession>
<organism evidence="3 4">
    <name type="scientific">Mugilogobius chulae</name>
    <name type="common">yellowstripe goby</name>
    <dbReference type="NCBI Taxonomy" id="88201"/>
    <lineage>
        <taxon>Eukaryota</taxon>
        <taxon>Metazoa</taxon>
        <taxon>Chordata</taxon>
        <taxon>Craniata</taxon>
        <taxon>Vertebrata</taxon>
        <taxon>Euteleostomi</taxon>
        <taxon>Actinopterygii</taxon>
        <taxon>Neopterygii</taxon>
        <taxon>Teleostei</taxon>
        <taxon>Neoteleostei</taxon>
        <taxon>Acanthomorphata</taxon>
        <taxon>Gobiaria</taxon>
        <taxon>Gobiiformes</taxon>
        <taxon>Gobioidei</taxon>
        <taxon>Gobiidae</taxon>
        <taxon>Gobionellinae</taxon>
        <taxon>Mugilogobius</taxon>
    </lineage>
</organism>
<sequence>MSMPHPVKRQRVVLLKLKDPPINAITCKTETTKTSLQPESNHKSNTSSATEKSGMNDGMRVLAALTITVALVLATLAVYLCFTRRRRDCNGKENQFQSAASMPNSSKASSTNLLSNKGPSSKQCERVVLRIPTPELEGDPEVPYADIVISVRGASTPDISQALYLNSTDRNEWWCIHPRAHLQAARSADMLHVPQARDVTRKLSTNSEYAIITYA</sequence>
<feature type="compositionally biased region" description="Polar residues" evidence="1">
    <location>
        <begin position="29"/>
        <end position="53"/>
    </location>
</feature>
<protein>
    <submittedName>
        <fullName evidence="3">Uncharacterized protein</fullName>
    </submittedName>
</protein>
<keyword evidence="4" id="KW-1185">Reference proteome</keyword>